<keyword evidence="2" id="KW-1185">Reference proteome</keyword>
<gene>
    <name evidence="1" type="ORF">AXF42_Ash020583</name>
</gene>
<organism evidence="1 2">
    <name type="scientific">Apostasia shenzhenica</name>
    <dbReference type="NCBI Taxonomy" id="1088818"/>
    <lineage>
        <taxon>Eukaryota</taxon>
        <taxon>Viridiplantae</taxon>
        <taxon>Streptophyta</taxon>
        <taxon>Embryophyta</taxon>
        <taxon>Tracheophyta</taxon>
        <taxon>Spermatophyta</taxon>
        <taxon>Magnoliopsida</taxon>
        <taxon>Liliopsida</taxon>
        <taxon>Asparagales</taxon>
        <taxon>Orchidaceae</taxon>
        <taxon>Apostasioideae</taxon>
        <taxon>Apostasia</taxon>
    </lineage>
</organism>
<dbReference type="STRING" id="1088818.A0A2I0B5Z7"/>
<dbReference type="Proteomes" id="UP000236161">
    <property type="component" value="Unassembled WGS sequence"/>
</dbReference>
<sequence length="79" mass="9125">MHIPAIVPLKEQPAYRNRKGTVSHNVIAVVSFDRIFQFMTVVWEDSAFDMRVLCWSMDTGDFVVPTSKKILNLNYFSTN</sequence>
<dbReference type="OrthoDB" id="665395at2759"/>
<name>A0A2I0B5Z7_9ASPA</name>
<evidence type="ECO:0000313" key="1">
    <source>
        <dbReference type="EMBL" id="PKA63210.1"/>
    </source>
</evidence>
<dbReference type="AlphaFoldDB" id="A0A2I0B5Z7"/>
<reference evidence="1 2" key="1">
    <citation type="journal article" date="2017" name="Nature">
        <title>The Apostasia genome and the evolution of orchids.</title>
        <authorList>
            <person name="Zhang G.Q."/>
            <person name="Liu K.W."/>
            <person name="Li Z."/>
            <person name="Lohaus R."/>
            <person name="Hsiao Y.Y."/>
            <person name="Niu S.C."/>
            <person name="Wang J.Y."/>
            <person name="Lin Y.C."/>
            <person name="Xu Q."/>
            <person name="Chen L.J."/>
            <person name="Yoshida K."/>
            <person name="Fujiwara S."/>
            <person name="Wang Z.W."/>
            <person name="Zhang Y.Q."/>
            <person name="Mitsuda N."/>
            <person name="Wang M."/>
            <person name="Liu G.H."/>
            <person name="Pecoraro L."/>
            <person name="Huang H.X."/>
            <person name="Xiao X.J."/>
            <person name="Lin M."/>
            <person name="Wu X.Y."/>
            <person name="Wu W.L."/>
            <person name="Chen Y.Y."/>
            <person name="Chang S.B."/>
            <person name="Sakamoto S."/>
            <person name="Ohme-Takagi M."/>
            <person name="Yagi M."/>
            <person name="Zeng S.J."/>
            <person name="Shen C.Y."/>
            <person name="Yeh C.M."/>
            <person name="Luo Y.B."/>
            <person name="Tsai W.C."/>
            <person name="Van de Peer Y."/>
            <person name="Liu Z.J."/>
        </authorList>
    </citation>
    <scope>NUCLEOTIDE SEQUENCE [LARGE SCALE GENOMIC DNA]</scope>
    <source>
        <strain evidence="2">cv. Shenzhen</strain>
        <tissue evidence="1">Stem</tissue>
    </source>
</reference>
<accession>A0A2I0B5Z7</accession>
<proteinExistence type="predicted"/>
<evidence type="ECO:0000313" key="2">
    <source>
        <dbReference type="Proteomes" id="UP000236161"/>
    </source>
</evidence>
<dbReference type="EMBL" id="KZ451910">
    <property type="protein sequence ID" value="PKA63210.1"/>
    <property type="molecule type" value="Genomic_DNA"/>
</dbReference>
<protein>
    <submittedName>
        <fullName evidence="1">Uncharacterized protein</fullName>
    </submittedName>
</protein>